<evidence type="ECO:0008006" key="6">
    <source>
        <dbReference type="Google" id="ProtNLM"/>
    </source>
</evidence>
<dbReference type="PANTHER" id="PTHR15454">
    <property type="entry name" value="NISCHARIN RELATED"/>
    <property type="match status" value="1"/>
</dbReference>
<name>A0AAD9JR94_RIDPI</name>
<proteinExistence type="predicted"/>
<evidence type="ECO:0000313" key="5">
    <source>
        <dbReference type="Proteomes" id="UP001209878"/>
    </source>
</evidence>
<evidence type="ECO:0000313" key="4">
    <source>
        <dbReference type="EMBL" id="KAK2157160.1"/>
    </source>
</evidence>
<dbReference type="PANTHER" id="PTHR15454:SF19">
    <property type="entry name" value="LEUCINE-RICH REPEAT-CONTAINING PROTEIN 51"/>
    <property type="match status" value="1"/>
</dbReference>
<organism evidence="4 5">
    <name type="scientific">Ridgeia piscesae</name>
    <name type="common">Tubeworm</name>
    <dbReference type="NCBI Taxonomy" id="27915"/>
    <lineage>
        <taxon>Eukaryota</taxon>
        <taxon>Metazoa</taxon>
        <taxon>Spiralia</taxon>
        <taxon>Lophotrochozoa</taxon>
        <taxon>Annelida</taxon>
        <taxon>Polychaeta</taxon>
        <taxon>Sedentaria</taxon>
        <taxon>Canalipalpata</taxon>
        <taxon>Sabellida</taxon>
        <taxon>Siboglinidae</taxon>
        <taxon>Ridgeia</taxon>
    </lineage>
</organism>
<gene>
    <name evidence="4" type="ORF">NP493_1901g00010</name>
</gene>
<dbReference type="InterPro" id="IPR032675">
    <property type="entry name" value="LRR_dom_sf"/>
</dbReference>
<feature type="compositionally biased region" description="Basic and acidic residues" evidence="3">
    <location>
        <begin position="476"/>
        <end position="492"/>
    </location>
</feature>
<dbReference type="Gene3D" id="3.80.10.10">
    <property type="entry name" value="Ribonuclease Inhibitor"/>
    <property type="match status" value="1"/>
</dbReference>
<sequence>MECGEDLKPAFKAFEEQLKTLCLNEFPCGKGSWREFNGKKRKQPAKKECETKFCVTMADYGAHHVKTERLTDLMNDKRSLWKLDYSWSDEAKQLREIAVSTPWLVDEEFVLSFFKTLRISDKGVTEIDEEFLKFKNLEELLLSANYLTTVSSRNLPRGLRVLEVCANRINDLTDLCVRPPPLIHLGLGYNKLYATNDYITGKYWPELLSLDLGRNNLTDLLNIIRKLQTLPKLRNLVLIGNPLALTPGYRGYTIDSLKKLEYLDDVIITADERHQFKGLAKRKECVLDEAKVTMSVEFIKNLPMPEELKHPDDQPEFPIVNRKYFIQFMFLESRSQNVEILEVLHDGLTSTVLASPTGTPQPTEVMNETPMVLQTPDDAKKSVDFSKLPPSVDETTPEEGERIVCKTPHFGVAEIRSTLMPWAEMIDVNWVTMVTRDDLLSLRNFFISGMEAAIVEEKILSNPAPEVEGLAPAQPEKGKKPDKKGSAKEDKKAKGKKKTEPEVNLVHSPPEYTVLAQFHVPLITIAEGEFGYSETVTCTEAPPTDKRAGSPDSDTESLTKKDKKDAKDGRRSKVNSALKKNKDVKGKDGKKSPVAKRRPSLAESVKGKHDGKGNKGKQQPVEPEPVDLAPPPPMEVKLSLRLQHWECTADCLRGDDMDKDGDSIEAAP</sequence>
<protein>
    <recommendedName>
        <fullName evidence="6">Leucine-rich repeat-containing protein 43</fullName>
    </recommendedName>
</protein>
<dbReference type="EMBL" id="JAODUO010001900">
    <property type="protein sequence ID" value="KAK2157160.1"/>
    <property type="molecule type" value="Genomic_DNA"/>
</dbReference>
<accession>A0AAD9JR94</accession>
<keyword evidence="1" id="KW-0433">Leucine-rich repeat</keyword>
<dbReference type="GO" id="GO:0005737">
    <property type="term" value="C:cytoplasm"/>
    <property type="evidence" value="ECO:0007669"/>
    <property type="project" value="TreeGrafter"/>
</dbReference>
<feature type="region of interest" description="Disordered" evidence="3">
    <location>
        <begin position="466"/>
        <end position="505"/>
    </location>
</feature>
<keyword evidence="5" id="KW-1185">Reference proteome</keyword>
<comment type="caution">
    <text evidence="4">The sequence shown here is derived from an EMBL/GenBank/DDBJ whole genome shotgun (WGS) entry which is preliminary data.</text>
</comment>
<dbReference type="SUPFAM" id="SSF52075">
    <property type="entry name" value="Outer arm dynein light chain 1"/>
    <property type="match status" value="1"/>
</dbReference>
<feature type="compositionally biased region" description="Basic and acidic residues" evidence="3">
    <location>
        <begin position="557"/>
        <end position="571"/>
    </location>
</feature>
<evidence type="ECO:0000256" key="2">
    <source>
        <dbReference type="ARBA" id="ARBA00022737"/>
    </source>
</evidence>
<dbReference type="Proteomes" id="UP001209878">
    <property type="component" value="Unassembled WGS sequence"/>
</dbReference>
<feature type="region of interest" description="Disordered" evidence="3">
    <location>
        <begin position="537"/>
        <end position="634"/>
    </location>
</feature>
<evidence type="ECO:0000256" key="1">
    <source>
        <dbReference type="ARBA" id="ARBA00022614"/>
    </source>
</evidence>
<dbReference type="AlphaFoldDB" id="A0AAD9JR94"/>
<feature type="compositionally biased region" description="Basic and acidic residues" evidence="3">
    <location>
        <begin position="580"/>
        <end position="591"/>
    </location>
</feature>
<keyword evidence="2" id="KW-0677">Repeat</keyword>
<evidence type="ECO:0000256" key="3">
    <source>
        <dbReference type="SAM" id="MobiDB-lite"/>
    </source>
</evidence>
<reference evidence="4" key="1">
    <citation type="journal article" date="2023" name="Mol. Biol. Evol.">
        <title>Third-Generation Sequencing Reveals the Adaptive Role of the Epigenome in Three Deep-Sea Polychaetes.</title>
        <authorList>
            <person name="Perez M."/>
            <person name="Aroh O."/>
            <person name="Sun Y."/>
            <person name="Lan Y."/>
            <person name="Juniper S.K."/>
            <person name="Young C.R."/>
            <person name="Angers B."/>
            <person name="Qian P.Y."/>
        </authorList>
    </citation>
    <scope>NUCLEOTIDE SEQUENCE</scope>
    <source>
        <strain evidence="4">R07B-5</strain>
    </source>
</reference>